<gene>
    <name evidence="1" type="ORF">J2Z32_000475</name>
</gene>
<sequence>MKSVFEPSELGLLLKKVMSLLIAFFLIAPYTGNVASANTDLSLNNAKFLEKEEVLQIVQNNLDGYLSTDIQTYGKKLIASKDFLPLYDLDHNIFAYMVPIIEQDQEVGYITVGAIVDGYATYEINIQPQKTLSNIRAMMQKNEDDMKGNNVEIVFIPPFDYLLKVSDSDGNDRYFDLAIDDQDVTEKVIQRKADLVEGYARIRKPQNEEHIQSLLESTSFTTTAVPVENVALTIENNYGMFIPVEYSSGNYSYGGDQGWYSTSTKRERGCGPVAAANITNYLAKIKNSSLYGNLYVGNTSSKTDFVSHMDKLYSYINPGLFGEISVNSFKSSVEKFASDRGVSLNGVTNSSSFTLDNVANYIKAGLNINSPVATLNTKKWSDYEYEWHWMTITKYYRDGNDNRWIAVSTWGQRRSIDYRVHFDAMKYGYWMGGVMYFN</sequence>
<comment type="caution">
    <text evidence="1">The sequence shown here is derived from an EMBL/GenBank/DDBJ whole genome shotgun (WGS) entry which is preliminary data.</text>
</comment>
<evidence type="ECO:0000313" key="1">
    <source>
        <dbReference type="EMBL" id="MBP1903863.1"/>
    </source>
</evidence>
<evidence type="ECO:0000313" key="2">
    <source>
        <dbReference type="Proteomes" id="UP001519272"/>
    </source>
</evidence>
<dbReference type="Proteomes" id="UP001519272">
    <property type="component" value="Unassembled WGS sequence"/>
</dbReference>
<reference evidence="1 2" key="1">
    <citation type="submission" date="2021-03" db="EMBL/GenBank/DDBJ databases">
        <title>Genomic Encyclopedia of Type Strains, Phase IV (KMG-IV): sequencing the most valuable type-strain genomes for metagenomic binning, comparative biology and taxonomic classification.</title>
        <authorList>
            <person name="Goeker M."/>
        </authorList>
    </citation>
    <scope>NUCLEOTIDE SEQUENCE [LARGE SCALE GENOMIC DNA]</scope>
    <source>
        <strain evidence="1 2">DSM 14349</strain>
    </source>
</reference>
<evidence type="ECO:0008006" key="3">
    <source>
        <dbReference type="Google" id="ProtNLM"/>
    </source>
</evidence>
<protein>
    <recommendedName>
        <fullName evidence="3">Peptidase C39-like domain-containing protein</fullName>
    </recommendedName>
</protein>
<proteinExistence type="predicted"/>
<organism evidence="1 2">
    <name type="scientific">Paenibacillus turicensis</name>
    <dbReference type="NCBI Taxonomy" id="160487"/>
    <lineage>
        <taxon>Bacteria</taxon>
        <taxon>Bacillati</taxon>
        <taxon>Bacillota</taxon>
        <taxon>Bacilli</taxon>
        <taxon>Bacillales</taxon>
        <taxon>Paenibacillaceae</taxon>
        <taxon>Paenibacillus</taxon>
    </lineage>
</organism>
<dbReference type="RefSeq" id="WP_210087516.1">
    <property type="nucleotide sequence ID" value="NZ_JAGGKG010000001.1"/>
</dbReference>
<accession>A0ABS4FMP9</accession>
<name>A0ABS4FMP9_9BACL</name>
<dbReference type="EMBL" id="JAGGKG010000001">
    <property type="protein sequence ID" value="MBP1903863.1"/>
    <property type="molecule type" value="Genomic_DNA"/>
</dbReference>
<keyword evidence="2" id="KW-1185">Reference proteome</keyword>